<keyword evidence="4" id="KW-1185">Reference proteome</keyword>
<dbReference type="PRINTS" id="PR00412">
    <property type="entry name" value="EPOXHYDRLASE"/>
</dbReference>
<feature type="domain" description="AB hydrolase-1" evidence="2">
    <location>
        <begin position="69"/>
        <end position="296"/>
    </location>
</feature>
<dbReference type="RefSeq" id="WP_343785891.1">
    <property type="nucleotide sequence ID" value="NZ_BAAAEU010000001.1"/>
</dbReference>
<dbReference type="InterPro" id="IPR000639">
    <property type="entry name" value="Epox_hydrolase-like"/>
</dbReference>
<feature type="signal peptide" evidence="1">
    <location>
        <begin position="1"/>
        <end position="20"/>
    </location>
</feature>
<dbReference type="EMBL" id="BAAAEU010000001">
    <property type="protein sequence ID" value="GAA0703853.1"/>
    <property type="molecule type" value="Genomic_DNA"/>
</dbReference>
<proteinExistence type="predicted"/>
<evidence type="ECO:0000313" key="3">
    <source>
        <dbReference type="EMBL" id="GAA0703853.1"/>
    </source>
</evidence>
<dbReference type="Proteomes" id="UP001501523">
    <property type="component" value="Unassembled WGS sequence"/>
</dbReference>
<dbReference type="InterPro" id="IPR029058">
    <property type="entry name" value="AB_hydrolase_fold"/>
</dbReference>
<dbReference type="GO" id="GO:0016787">
    <property type="term" value="F:hydrolase activity"/>
    <property type="evidence" value="ECO:0007669"/>
    <property type="project" value="UniProtKB-KW"/>
</dbReference>
<dbReference type="InterPro" id="IPR000073">
    <property type="entry name" value="AB_hydrolase_1"/>
</dbReference>
<sequence length="334" mass="36240">MNRRNFIAASVCALTLTALAGCKQCSLAGVASASRESLDSGDYRALRRFTKTRFGDVAHVDVGIGPVALFLHGFPLNGFQWRGAIARLSPYRRCIAPDFLGLGHTRVAEGGNVAPAAQVEMLVSLLDALAIPSVDLVANDSGGAVAQLLVVRHPQRVRTLLLTNCDVETNSPPPALLPVIELARQGRFADEWLAPWRADKALARSSKGIGGMCYADPAQPTDDAIETYFAPLLASKRSRELLHAYAIALERNALTGIEAELRRSTVPTRIVWGAGDTIFSPASPDYLDHTFGASRGVRHLQGSKLFWPEERPDVIAEEARRLWNAWAPQAAGWR</sequence>
<keyword evidence="1" id="KW-0732">Signal</keyword>
<keyword evidence="3" id="KW-0378">Hydrolase</keyword>
<comment type="caution">
    <text evidence="3">The sequence shown here is derived from an EMBL/GenBank/DDBJ whole genome shotgun (WGS) entry which is preliminary data.</text>
</comment>
<accession>A0ABN1IB46</accession>
<dbReference type="PANTHER" id="PTHR43689:SF8">
    <property type="entry name" value="ALPHA_BETA-HYDROLASES SUPERFAMILY PROTEIN"/>
    <property type="match status" value="1"/>
</dbReference>
<feature type="chain" id="PRO_5046101743" evidence="1">
    <location>
        <begin position="21"/>
        <end position="334"/>
    </location>
</feature>
<dbReference type="Pfam" id="PF00561">
    <property type="entry name" value="Abhydrolase_1"/>
    <property type="match status" value="1"/>
</dbReference>
<evidence type="ECO:0000259" key="2">
    <source>
        <dbReference type="Pfam" id="PF00561"/>
    </source>
</evidence>
<dbReference type="PRINTS" id="PR00111">
    <property type="entry name" value="ABHYDROLASE"/>
</dbReference>
<protein>
    <submittedName>
        <fullName evidence="3">Alpha/beta hydrolase</fullName>
    </submittedName>
</protein>
<reference evidence="3 4" key="1">
    <citation type="journal article" date="2019" name="Int. J. Syst. Evol. Microbiol.">
        <title>The Global Catalogue of Microorganisms (GCM) 10K type strain sequencing project: providing services to taxonomists for standard genome sequencing and annotation.</title>
        <authorList>
            <consortium name="The Broad Institute Genomics Platform"/>
            <consortium name="The Broad Institute Genome Sequencing Center for Infectious Disease"/>
            <person name="Wu L."/>
            <person name="Ma J."/>
        </authorList>
    </citation>
    <scope>NUCLEOTIDE SEQUENCE [LARGE SCALE GENOMIC DNA]</scope>
    <source>
        <strain evidence="3 4">JCM 15421</strain>
    </source>
</reference>
<dbReference type="PANTHER" id="PTHR43689">
    <property type="entry name" value="HYDROLASE"/>
    <property type="match status" value="1"/>
</dbReference>
<organism evidence="3 4">
    <name type="scientific">Dokdonella soli</name>
    <dbReference type="NCBI Taxonomy" id="529810"/>
    <lineage>
        <taxon>Bacteria</taxon>
        <taxon>Pseudomonadati</taxon>
        <taxon>Pseudomonadota</taxon>
        <taxon>Gammaproteobacteria</taxon>
        <taxon>Lysobacterales</taxon>
        <taxon>Rhodanobacteraceae</taxon>
        <taxon>Dokdonella</taxon>
    </lineage>
</organism>
<evidence type="ECO:0000256" key="1">
    <source>
        <dbReference type="SAM" id="SignalP"/>
    </source>
</evidence>
<name>A0ABN1IB46_9GAMM</name>
<gene>
    <name evidence="3" type="ORF">GCM10009105_00260</name>
</gene>
<dbReference type="Gene3D" id="3.40.50.1820">
    <property type="entry name" value="alpha/beta hydrolase"/>
    <property type="match status" value="1"/>
</dbReference>
<dbReference type="PROSITE" id="PS51257">
    <property type="entry name" value="PROKAR_LIPOPROTEIN"/>
    <property type="match status" value="1"/>
</dbReference>
<dbReference type="SUPFAM" id="SSF53474">
    <property type="entry name" value="alpha/beta-Hydrolases"/>
    <property type="match status" value="1"/>
</dbReference>
<evidence type="ECO:0000313" key="4">
    <source>
        <dbReference type="Proteomes" id="UP001501523"/>
    </source>
</evidence>